<proteinExistence type="predicted"/>
<feature type="non-terminal residue" evidence="1">
    <location>
        <position position="88"/>
    </location>
</feature>
<dbReference type="Proteomes" id="UP000237105">
    <property type="component" value="Unassembled WGS sequence"/>
</dbReference>
<gene>
    <name evidence="1" type="ORF">PanWU01x14_001540</name>
</gene>
<organism evidence="1 2">
    <name type="scientific">Parasponia andersonii</name>
    <name type="common">Sponia andersonii</name>
    <dbReference type="NCBI Taxonomy" id="3476"/>
    <lineage>
        <taxon>Eukaryota</taxon>
        <taxon>Viridiplantae</taxon>
        <taxon>Streptophyta</taxon>
        <taxon>Embryophyta</taxon>
        <taxon>Tracheophyta</taxon>
        <taxon>Spermatophyta</taxon>
        <taxon>Magnoliopsida</taxon>
        <taxon>eudicotyledons</taxon>
        <taxon>Gunneridae</taxon>
        <taxon>Pentapetalae</taxon>
        <taxon>rosids</taxon>
        <taxon>fabids</taxon>
        <taxon>Rosales</taxon>
        <taxon>Cannabaceae</taxon>
        <taxon>Parasponia</taxon>
    </lineage>
</organism>
<dbReference type="AlphaFoldDB" id="A0A2P5E4X6"/>
<keyword evidence="2" id="KW-1185">Reference proteome</keyword>
<sequence>MELLDPESKKLTALDVLLPLRAYSSASSVFMVEKSRFIAEDNHTTVSNDLDQPGSFAFQWCSNSYVIERDQHHYYRIEQFQFQVVSSQ</sequence>
<protein>
    <submittedName>
        <fullName evidence="1">Uncharacterized protein</fullName>
    </submittedName>
</protein>
<evidence type="ECO:0000313" key="1">
    <source>
        <dbReference type="EMBL" id="PON80598.1"/>
    </source>
</evidence>
<accession>A0A2P5E4X6</accession>
<comment type="caution">
    <text evidence="1">The sequence shown here is derived from an EMBL/GenBank/DDBJ whole genome shotgun (WGS) entry which is preliminary data.</text>
</comment>
<dbReference type="EMBL" id="JXTB01000001">
    <property type="protein sequence ID" value="PON80598.1"/>
    <property type="molecule type" value="Genomic_DNA"/>
</dbReference>
<evidence type="ECO:0000313" key="2">
    <source>
        <dbReference type="Proteomes" id="UP000237105"/>
    </source>
</evidence>
<name>A0A2P5E4X6_PARAD</name>
<reference evidence="2" key="1">
    <citation type="submission" date="2016-06" db="EMBL/GenBank/DDBJ databases">
        <title>Parallel loss of symbiosis genes in relatives of nitrogen-fixing non-legume Parasponia.</title>
        <authorList>
            <person name="Van Velzen R."/>
            <person name="Holmer R."/>
            <person name="Bu F."/>
            <person name="Rutten L."/>
            <person name="Van Zeijl A."/>
            <person name="Liu W."/>
            <person name="Santuari L."/>
            <person name="Cao Q."/>
            <person name="Sharma T."/>
            <person name="Shen D."/>
            <person name="Roswanjaya Y."/>
            <person name="Wardhani T."/>
            <person name="Kalhor M.S."/>
            <person name="Jansen J."/>
            <person name="Van den Hoogen J."/>
            <person name="Gungor B."/>
            <person name="Hartog M."/>
            <person name="Hontelez J."/>
            <person name="Verver J."/>
            <person name="Yang W.-C."/>
            <person name="Schijlen E."/>
            <person name="Repin R."/>
            <person name="Schilthuizen M."/>
            <person name="Schranz E."/>
            <person name="Heidstra R."/>
            <person name="Miyata K."/>
            <person name="Fedorova E."/>
            <person name="Kohlen W."/>
            <person name="Bisseling T."/>
            <person name="Smit S."/>
            <person name="Geurts R."/>
        </authorList>
    </citation>
    <scope>NUCLEOTIDE SEQUENCE [LARGE SCALE GENOMIC DNA]</scope>
    <source>
        <strain evidence="2">cv. WU1-14</strain>
    </source>
</reference>